<reference evidence="1" key="1">
    <citation type="journal article" date="2021" name="New Phytol.">
        <title>Evolutionary innovations through gain and loss of genes in the ectomycorrhizal Boletales.</title>
        <authorList>
            <person name="Wu G."/>
            <person name="Miyauchi S."/>
            <person name="Morin E."/>
            <person name="Kuo A."/>
            <person name="Drula E."/>
            <person name="Varga T."/>
            <person name="Kohler A."/>
            <person name="Feng B."/>
            <person name="Cao Y."/>
            <person name="Lipzen A."/>
            <person name="Daum C."/>
            <person name="Hundley H."/>
            <person name="Pangilinan J."/>
            <person name="Johnson J."/>
            <person name="Barry K."/>
            <person name="LaButti K."/>
            <person name="Ng V."/>
            <person name="Ahrendt S."/>
            <person name="Min B."/>
            <person name="Choi I.G."/>
            <person name="Park H."/>
            <person name="Plett J.M."/>
            <person name="Magnuson J."/>
            <person name="Spatafora J.W."/>
            <person name="Nagy L.G."/>
            <person name="Henrissat B."/>
            <person name="Grigoriev I.V."/>
            <person name="Yang Z.L."/>
            <person name="Xu J."/>
            <person name="Martin F.M."/>
        </authorList>
    </citation>
    <scope>NUCLEOTIDE SEQUENCE</scope>
    <source>
        <strain evidence="1">KUC20120723A-06</strain>
    </source>
</reference>
<evidence type="ECO:0000313" key="1">
    <source>
        <dbReference type="EMBL" id="KAH7924651.1"/>
    </source>
</evidence>
<comment type="caution">
    <text evidence="1">The sequence shown here is derived from an EMBL/GenBank/DDBJ whole genome shotgun (WGS) entry which is preliminary data.</text>
</comment>
<proteinExistence type="predicted"/>
<evidence type="ECO:0000313" key="2">
    <source>
        <dbReference type="Proteomes" id="UP000790709"/>
    </source>
</evidence>
<protein>
    <submittedName>
        <fullName evidence="1">Uncharacterized protein</fullName>
    </submittedName>
</protein>
<organism evidence="1 2">
    <name type="scientific">Leucogyrophana mollusca</name>
    <dbReference type="NCBI Taxonomy" id="85980"/>
    <lineage>
        <taxon>Eukaryota</taxon>
        <taxon>Fungi</taxon>
        <taxon>Dikarya</taxon>
        <taxon>Basidiomycota</taxon>
        <taxon>Agaricomycotina</taxon>
        <taxon>Agaricomycetes</taxon>
        <taxon>Agaricomycetidae</taxon>
        <taxon>Boletales</taxon>
        <taxon>Boletales incertae sedis</taxon>
        <taxon>Leucogyrophana</taxon>
    </lineage>
</organism>
<name>A0ACB8BFM1_9AGAM</name>
<sequence>MATSRSQWQCRISSSMERAQKVPSGKRACDAAHIVLACIHVFDRRLRRATDDEKEGLTDEVACRIFVLGVDLDMPNRYSPIHFNAR</sequence>
<gene>
    <name evidence="1" type="ORF">BV22DRAFT_493471</name>
</gene>
<accession>A0ACB8BFM1</accession>
<dbReference type="EMBL" id="MU266419">
    <property type="protein sequence ID" value="KAH7924651.1"/>
    <property type="molecule type" value="Genomic_DNA"/>
</dbReference>
<keyword evidence="2" id="KW-1185">Reference proteome</keyword>
<dbReference type="Proteomes" id="UP000790709">
    <property type="component" value="Unassembled WGS sequence"/>
</dbReference>